<dbReference type="GeneID" id="29113608"/>
<name>A0A177DXM8_ALTAL</name>
<feature type="compositionally biased region" description="Polar residues" evidence="1">
    <location>
        <begin position="134"/>
        <end position="145"/>
    </location>
</feature>
<dbReference type="VEuPathDB" id="FungiDB:CC77DRAFT_1057472"/>
<keyword evidence="3" id="KW-1185">Reference proteome</keyword>
<evidence type="ECO:0000256" key="1">
    <source>
        <dbReference type="SAM" id="MobiDB-lite"/>
    </source>
</evidence>
<protein>
    <submittedName>
        <fullName evidence="2">Uncharacterized protein</fullName>
    </submittedName>
</protein>
<feature type="region of interest" description="Disordered" evidence="1">
    <location>
        <begin position="112"/>
        <end position="188"/>
    </location>
</feature>
<accession>A0A177DXM8</accession>
<dbReference type="RefSeq" id="XP_018389667.1">
    <property type="nucleotide sequence ID" value="XM_018528014.1"/>
</dbReference>
<sequence>MDSLRAGFFGFFGSTECSSSCGGARPAPPRARSSEARPANHGAGFTPGPCAGRSSHHRQTLRQHLDAGALGRSVAAPRRCVAAVAVVAAALAAAPAALAISRAVVASHLCCDGQAHPPSSKRPRRRKRRRRVSDLQTPSFTPRSSQRLRDSYPVFDLSPWSWDPPAQLASTPTKEPKEPTTSGSWLPQACRDVTDLGL</sequence>
<dbReference type="AlphaFoldDB" id="A0A177DXM8"/>
<proteinExistence type="predicted"/>
<gene>
    <name evidence="2" type="ORF">CC77DRAFT_1057472</name>
</gene>
<dbReference type="EMBL" id="KV441471">
    <property type="protein sequence ID" value="OAG24246.1"/>
    <property type="molecule type" value="Genomic_DNA"/>
</dbReference>
<organism evidence="2 3">
    <name type="scientific">Alternaria alternata</name>
    <name type="common">Alternaria rot fungus</name>
    <name type="synonym">Torula alternata</name>
    <dbReference type="NCBI Taxonomy" id="5599"/>
    <lineage>
        <taxon>Eukaryota</taxon>
        <taxon>Fungi</taxon>
        <taxon>Dikarya</taxon>
        <taxon>Ascomycota</taxon>
        <taxon>Pezizomycotina</taxon>
        <taxon>Dothideomycetes</taxon>
        <taxon>Pleosporomycetidae</taxon>
        <taxon>Pleosporales</taxon>
        <taxon>Pleosporineae</taxon>
        <taxon>Pleosporaceae</taxon>
        <taxon>Alternaria</taxon>
        <taxon>Alternaria sect. Alternaria</taxon>
        <taxon>Alternaria alternata complex</taxon>
    </lineage>
</organism>
<dbReference type="KEGG" id="aalt:CC77DRAFT_1057472"/>
<feature type="region of interest" description="Disordered" evidence="1">
    <location>
        <begin position="19"/>
        <end position="58"/>
    </location>
</feature>
<evidence type="ECO:0000313" key="3">
    <source>
        <dbReference type="Proteomes" id="UP000077248"/>
    </source>
</evidence>
<evidence type="ECO:0000313" key="2">
    <source>
        <dbReference type="EMBL" id="OAG24246.1"/>
    </source>
</evidence>
<reference evidence="2 3" key="1">
    <citation type="submission" date="2016-05" db="EMBL/GenBank/DDBJ databases">
        <title>Comparative analysis of secretome profiles of manganese(II)-oxidizing ascomycete fungi.</title>
        <authorList>
            <consortium name="DOE Joint Genome Institute"/>
            <person name="Zeiner C.A."/>
            <person name="Purvine S.O."/>
            <person name="Zink E.M."/>
            <person name="Wu S."/>
            <person name="Pasa-Tolic L."/>
            <person name="Chaput D.L."/>
            <person name="Haridas S."/>
            <person name="Grigoriev I.V."/>
            <person name="Santelli C.M."/>
            <person name="Hansel C.M."/>
        </authorList>
    </citation>
    <scope>NUCLEOTIDE SEQUENCE [LARGE SCALE GENOMIC DNA]</scope>
    <source>
        <strain evidence="2 3">SRC1lrK2f</strain>
    </source>
</reference>
<feature type="compositionally biased region" description="Basic residues" evidence="1">
    <location>
        <begin position="119"/>
        <end position="131"/>
    </location>
</feature>
<dbReference type="Proteomes" id="UP000077248">
    <property type="component" value="Unassembled WGS sequence"/>
</dbReference>